<name>A0A0A9B2S3_ARUDO</name>
<protein>
    <submittedName>
        <fullName evidence="1">Uncharacterized protein</fullName>
    </submittedName>
</protein>
<dbReference type="AlphaFoldDB" id="A0A0A9B2S3"/>
<reference evidence="1" key="1">
    <citation type="submission" date="2014-09" db="EMBL/GenBank/DDBJ databases">
        <authorList>
            <person name="Magalhaes I.L.F."/>
            <person name="Oliveira U."/>
            <person name="Santos F.R."/>
            <person name="Vidigal T.H.D.A."/>
            <person name="Brescovit A.D."/>
            <person name="Santos A.J."/>
        </authorList>
    </citation>
    <scope>NUCLEOTIDE SEQUENCE</scope>
    <source>
        <tissue evidence="1">Shoot tissue taken approximately 20 cm above the soil surface</tissue>
    </source>
</reference>
<reference evidence="1" key="2">
    <citation type="journal article" date="2015" name="Data Brief">
        <title>Shoot transcriptome of the giant reed, Arundo donax.</title>
        <authorList>
            <person name="Barrero R.A."/>
            <person name="Guerrero F.D."/>
            <person name="Moolhuijzen P."/>
            <person name="Goolsby J.A."/>
            <person name="Tidwell J."/>
            <person name="Bellgard S.E."/>
            <person name="Bellgard M.I."/>
        </authorList>
    </citation>
    <scope>NUCLEOTIDE SEQUENCE</scope>
    <source>
        <tissue evidence="1">Shoot tissue taken approximately 20 cm above the soil surface</tissue>
    </source>
</reference>
<organism evidence="1">
    <name type="scientific">Arundo donax</name>
    <name type="common">Giant reed</name>
    <name type="synonym">Donax arundinaceus</name>
    <dbReference type="NCBI Taxonomy" id="35708"/>
    <lineage>
        <taxon>Eukaryota</taxon>
        <taxon>Viridiplantae</taxon>
        <taxon>Streptophyta</taxon>
        <taxon>Embryophyta</taxon>
        <taxon>Tracheophyta</taxon>
        <taxon>Spermatophyta</taxon>
        <taxon>Magnoliopsida</taxon>
        <taxon>Liliopsida</taxon>
        <taxon>Poales</taxon>
        <taxon>Poaceae</taxon>
        <taxon>PACMAD clade</taxon>
        <taxon>Arundinoideae</taxon>
        <taxon>Arundineae</taxon>
        <taxon>Arundo</taxon>
    </lineage>
</organism>
<accession>A0A0A9B2S3</accession>
<evidence type="ECO:0000313" key="1">
    <source>
        <dbReference type="EMBL" id="JAD55480.1"/>
    </source>
</evidence>
<sequence>MTDQLWDSQRPGRWYKATLRYCELRVSAGQVGFRCPTLLTAGIATRCLRTRAQPNAAAGDAASRWWPGRAPGAPVDELRLLPPRRRLSAVSLSRPLSSSVNTELLRMLNLSEADGRVIELESPPWRSCSAGCLHA</sequence>
<dbReference type="EMBL" id="GBRH01242415">
    <property type="protein sequence ID" value="JAD55480.1"/>
    <property type="molecule type" value="Transcribed_RNA"/>
</dbReference>
<proteinExistence type="predicted"/>